<organism evidence="1 2">
    <name type="scientific">Gloeocapsopsis dulcis AAB1 = 1H9</name>
    <dbReference type="NCBI Taxonomy" id="1433147"/>
    <lineage>
        <taxon>Bacteria</taxon>
        <taxon>Bacillati</taxon>
        <taxon>Cyanobacteriota</taxon>
        <taxon>Cyanophyceae</taxon>
        <taxon>Oscillatoriophycideae</taxon>
        <taxon>Chroococcales</taxon>
        <taxon>Chroococcaceae</taxon>
        <taxon>Gloeocapsopsis</taxon>
        <taxon>Gloeocapsopsis dulcis</taxon>
    </lineage>
</organism>
<dbReference type="InterPro" id="IPR021679">
    <property type="entry name" value="Toxin_endonuclease_YhaV"/>
</dbReference>
<comment type="caution">
    <text evidence="1">The sequence shown here is derived from an EMBL/GenBank/DDBJ whole genome shotgun (WGS) entry which is preliminary data.</text>
</comment>
<dbReference type="RefSeq" id="WP_105221592.1">
    <property type="nucleotide sequence ID" value="NZ_CAWNSU010000104.1"/>
</dbReference>
<accession>A0A6N8G1V5</accession>
<reference evidence="1 2" key="1">
    <citation type="journal article" date="2019" name="Front. Microbiol.">
        <title>Genomic Features for Desiccation Tolerance and Sugar Biosynthesis in the Extremophile Gloeocapsopsis sp. UTEX B3054.</title>
        <authorList>
            <person name="Urrejola C."/>
            <person name="Alcorta J."/>
            <person name="Salas L."/>
            <person name="Vasquez M."/>
            <person name="Polz M.F."/>
            <person name="Vicuna R."/>
            <person name="Diez B."/>
        </authorList>
    </citation>
    <scope>NUCLEOTIDE SEQUENCE [LARGE SCALE GENOMIC DNA]</scope>
    <source>
        <strain evidence="1 2">1H9</strain>
    </source>
</reference>
<dbReference type="Pfam" id="PF11663">
    <property type="entry name" value="Toxin_YhaV"/>
    <property type="match status" value="1"/>
</dbReference>
<protein>
    <submittedName>
        <fullName evidence="1">Toxin</fullName>
    </submittedName>
</protein>
<evidence type="ECO:0000313" key="2">
    <source>
        <dbReference type="Proteomes" id="UP000441797"/>
    </source>
</evidence>
<name>A0A6N8G1V5_9CHRO</name>
<dbReference type="AlphaFoldDB" id="A0A6N8G1V5"/>
<dbReference type="EMBL" id="NAPY01000059">
    <property type="protein sequence ID" value="MUL39079.1"/>
    <property type="molecule type" value="Genomic_DNA"/>
</dbReference>
<proteinExistence type="predicted"/>
<dbReference type="OrthoDB" id="515905at2"/>
<evidence type="ECO:0000313" key="1">
    <source>
        <dbReference type="EMBL" id="MUL39079.1"/>
    </source>
</evidence>
<dbReference type="Proteomes" id="UP000441797">
    <property type="component" value="Unassembled WGS sequence"/>
</dbReference>
<sequence length="166" mass="19886">MSVDKDSLTLNGWTILAHPLFIEQLEQLVIDVYELAQKKPNEYQKKSSTKRLAAIIKLILKVIPEDPCREEYKQGKTLGENYKHWCRAKFLQRYRLFFRYHSKKKLIVFVWVNDETCKRTYESKTDAYYVFSKMLESGYPPDRWENLVEQSLTNQSQFYTLIKDNL</sequence>
<keyword evidence="2" id="KW-1185">Reference proteome</keyword>
<gene>
    <name evidence="1" type="ORF">BWI75_22950</name>
</gene>
<dbReference type="GO" id="GO:0004540">
    <property type="term" value="F:RNA nuclease activity"/>
    <property type="evidence" value="ECO:0007669"/>
    <property type="project" value="InterPro"/>
</dbReference>
<dbReference type="GO" id="GO:0110001">
    <property type="term" value="C:toxin-antitoxin complex"/>
    <property type="evidence" value="ECO:0007669"/>
    <property type="project" value="InterPro"/>
</dbReference>